<dbReference type="Pfam" id="PF05494">
    <property type="entry name" value="MlaC"/>
    <property type="match status" value="1"/>
</dbReference>
<name>A3VE71_9RHOB</name>
<dbReference type="RefSeq" id="WP_008330740.1">
    <property type="nucleotide sequence ID" value="NZ_CH902578.1"/>
</dbReference>
<dbReference type="EMBL" id="AAMT01000005">
    <property type="protein sequence ID" value="EAQ13209.1"/>
    <property type="molecule type" value="Genomic_DNA"/>
</dbReference>
<protein>
    <recommendedName>
        <fullName evidence="3">Toluene tolerance family protein</fullName>
    </recommendedName>
</protein>
<sequence>MFRIVVTMLWVWMAGVAPAFADASLFVQRLSGKISDAAETSVSQTALILGRYFDINAMAFAALPEAYRPKATQAYVTAYHASVAGRFYKEFQSAGEGGLRVLGVRENGNLTLVGTEVHEGGRRLMVEFYLRRDGTSFKVVNVALEGLLITKQQQRDFQPILISGDIPGLINWLERTGS</sequence>
<reference evidence="1 2" key="1">
    <citation type="journal article" date="2010" name="J. Bacteriol.">
        <title>Genome sequences of Pelagibaca bermudensis HTCC2601T and Maritimibacter alkaliphilus HTCC2654T, the type strains of two marine Roseobacter genera.</title>
        <authorList>
            <person name="Thrash J.C."/>
            <person name="Cho J.C."/>
            <person name="Ferriera S."/>
            <person name="Johnson J."/>
            <person name="Vergin K.L."/>
            <person name="Giovannoni S.J."/>
        </authorList>
    </citation>
    <scope>NUCLEOTIDE SEQUENCE [LARGE SCALE GENOMIC DNA]</scope>
    <source>
        <strain evidence="1 2">HTCC2654</strain>
    </source>
</reference>
<keyword evidence="2" id="KW-1185">Reference proteome</keyword>
<dbReference type="InterPro" id="IPR042245">
    <property type="entry name" value="Tgt2/MlaC_sf"/>
</dbReference>
<dbReference type="Proteomes" id="UP000002931">
    <property type="component" value="Unassembled WGS sequence"/>
</dbReference>
<dbReference type="STRING" id="314271.RB2654_09074"/>
<comment type="caution">
    <text evidence="1">The sequence shown here is derived from an EMBL/GenBank/DDBJ whole genome shotgun (WGS) entry which is preliminary data.</text>
</comment>
<dbReference type="HOGENOM" id="CLU_1508864_0_0_5"/>
<evidence type="ECO:0000313" key="1">
    <source>
        <dbReference type="EMBL" id="EAQ13209.1"/>
    </source>
</evidence>
<evidence type="ECO:0008006" key="3">
    <source>
        <dbReference type="Google" id="ProtNLM"/>
    </source>
</evidence>
<evidence type="ECO:0000313" key="2">
    <source>
        <dbReference type="Proteomes" id="UP000002931"/>
    </source>
</evidence>
<accession>A3VE71</accession>
<proteinExistence type="predicted"/>
<gene>
    <name evidence="1" type="ORF">RB2654_09074</name>
</gene>
<organism evidence="1 2">
    <name type="scientific">Maritimibacter alkaliphilus HTCC2654</name>
    <dbReference type="NCBI Taxonomy" id="314271"/>
    <lineage>
        <taxon>Bacteria</taxon>
        <taxon>Pseudomonadati</taxon>
        <taxon>Pseudomonadota</taxon>
        <taxon>Alphaproteobacteria</taxon>
        <taxon>Rhodobacterales</taxon>
        <taxon>Roseobacteraceae</taxon>
        <taxon>Maritimibacter</taxon>
    </lineage>
</organism>
<dbReference type="AlphaFoldDB" id="A3VE71"/>
<dbReference type="InterPro" id="IPR008869">
    <property type="entry name" value="MlaC/ttg2D"/>
</dbReference>
<dbReference type="Gene3D" id="3.10.450.710">
    <property type="entry name" value="Tgt2/MlaC"/>
    <property type="match status" value="1"/>
</dbReference>